<dbReference type="EMBL" id="JAHLFS010000033">
    <property type="protein sequence ID" value="MBU3851583.1"/>
    <property type="molecule type" value="Genomic_DNA"/>
</dbReference>
<name>A0A948X153_9LACO</name>
<keyword evidence="8" id="KW-0963">Cytoplasm</keyword>
<evidence type="ECO:0000256" key="8">
    <source>
        <dbReference type="HAMAP-Rule" id="MF_00361"/>
    </source>
</evidence>
<dbReference type="Pfam" id="PF20143">
    <property type="entry name" value="NAD_kinase_C"/>
    <property type="match status" value="1"/>
</dbReference>
<feature type="binding site" evidence="8">
    <location>
        <position position="150"/>
    </location>
    <ligand>
        <name>NAD(+)</name>
        <dbReference type="ChEBI" id="CHEBI:57540"/>
    </ligand>
</feature>
<feature type="active site" description="Proton acceptor" evidence="8">
    <location>
        <position position="45"/>
    </location>
</feature>
<dbReference type="HAMAP" id="MF_00361">
    <property type="entry name" value="NAD_kinase"/>
    <property type="match status" value="1"/>
</dbReference>
<feature type="binding site" evidence="8">
    <location>
        <begin position="122"/>
        <end position="123"/>
    </location>
    <ligand>
        <name>NAD(+)</name>
        <dbReference type="ChEBI" id="CHEBI:57540"/>
    </ligand>
</feature>
<comment type="catalytic activity">
    <reaction evidence="7 8">
        <text>NAD(+) + ATP = ADP + NADP(+) + H(+)</text>
        <dbReference type="Rhea" id="RHEA:18629"/>
        <dbReference type="ChEBI" id="CHEBI:15378"/>
        <dbReference type="ChEBI" id="CHEBI:30616"/>
        <dbReference type="ChEBI" id="CHEBI:57540"/>
        <dbReference type="ChEBI" id="CHEBI:58349"/>
        <dbReference type="ChEBI" id="CHEBI:456216"/>
        <dbReference type="EC" id="2.7.1.23"/>
    </reaction>
</comment>
<comment type="function">
    <text evidence="8">Involved in the regulation of the intracellular balance of NAD and NADP, and is a key enzyme in the biosynthesis of NADP. Catalyzes specifically the phosphorylation on 2'-hydroxyl of the adenosine moiety of NAD to yield NADP.</text>
</comment>
<dbReference type="Gene3D" id="3.40.50.10330">
    <property type="entry name" value="Probable inorganic polyphosphate/atp-NAD kinase, domain 1"/>
    <property type="match status" value="1"/>
</dbReference>
<gene>
    <name evidence="8" type="primary">nadK</name>
    <name evidence="9" type="ORF">H9901_02680</name>
</gene>
<dbReference type="AlphaFoldDB" id="A0A948X153"/>
<evidence type="ECO:0000256" key="1">
    <source>
        <dbReference type="ARBA" id="ARBA00022679"/>
    </source>
</evidence>
<accession>A0A948X153</accession>
<dbReference type="InterPro" id="IPR017437">
    <property type="entry name" value="ATP-NAD_kinase_PpnK-typ_C"/>
</dbReference>
<feature type="binding site" evidence="8">
    <location>
        <position position="148"/>
    </location>
    <ligand>
        <name>NAD(+)</name>
        <dbReference type="ChEBI" id="CHEBI:57540"/>
    </ligand>
</feature>
<dbReference type="InterPro" id="IPR002504">
    <property type="entry name" value="NADK"/>
</dbReference>
<evidence type="ECO:0000313" key="9">
    <source>
        <dbReference type="EMBL" id="MBU3851583.1"/>
    </source>
</evidence>
<comment type="cofactor">
    <cofactor evidence="8">
        <name>a divalent metal cation</name>
        <dbReference type="ChEBI" id="CHEBI:60240"/>
    </cofactor>
</comment>
<evidence type="ECO:0000256" key="7">
    <source>
        <dbReference type="ARBA" id="ARBA00047925"/>
    </source>
</evidence>
<dbReference type="GO" id="GO:0046872">
    <property type="term" value="F:metal ion binding"/>
    <property type="evidence" value="ECO:0007669"/>
    <property type="project" value="UniProtKB-UniRule"/>
</dbReference>
<comment type="subcellular location">
    <subcellularLocation>
        <location evidence="8">Cytoplasm</location>
    </subcellularLocation>
</comment>
<keyword evidence="2 8" id="KW-0547">Nucleotide-binding</keyword>
<keyword evidence="4 8" id="KW-0067">ATP-binding</keyword>
<comment type="caution">
    <text evidence="9">The sequence shown here is derived from an EMBL/GenBank/DDBJ whole genome shotgun (WGS) entry which is preliminary data.</text>
</comment>
<evidence type="ECO:0000256" key="4">
    <source>
        <dbReference type="ARBA" id="ARBA00022840"/>
    </source>
</evidence>
<evidence type="ECO:0000256" key="3">
    <source>
        <dbReference type="ARBA" id="ARBA00022777"/>
    </source>
</evidence>
<dbReference type="GO" id="GO:0005524">
    <property type="term" value="F:ATP binding"/>
    <property type="evidence" value="ECO:0007669"/>
    <property type="project" value="UniProtKB-KW"/>
</dbReference>
<comment type="similarity">
    <text evidence="8">Belongs to the NAD kinase family.</text>
</comment>
<evidence type="ECO:0000313" key="10">
    <source>
        <dbReference type="Proteomes" id="UP000777303"/>
    </source>
</evidence>
<evidence type="ECO:0000256" key="6">
    <source>
        <dbReference type="ARBA" id="ARBA00023027"/>
    </source>
</evidence>
<feature type="binding site" evidence="8">
    <location>
        <begin position="45"/>
        <end position="46"/>
    </location>
    <ligand>
        <name>NAD(+)</name>
        <dbReference type="ChEBI" id="CHEBI:57540"/>
    </ligand>
</feature>
<dbReference type="PANTHER" id="PTHR20275">
    <property type="entry name" value="NAD KINASE"/>
    <property type="match status" value="1"/>
</dbReference>
<feature type="binding site" evidence="8">
    <location>
        <position position="185"/>
    </location>
    <ligand>
        <name>NAD(+)</name>
        <dbReference type="ChEBI" id="CHEBI:57540"/>
    </ligand>
</feature>
<dbReference type="GO" id="GO:0005737">
    <property type="term" value="C:cytoplasm"/>
    <property type="evidence" value="ECO:0007669"/>
    <property type="project" value="UniProtKB-SubCell"/>
</dbReference>
<dbReference type="InterPro" id="IPR017438">
    <property type="entry name" value="ATP-NAD_kinase_N"/>
</dbReference>
<reference evidence="9" key="1">
    <citation type="journal article" date="2021" name="PeerJ">
        <title>Extensive microbial diversity within the chicken gut microbiome revealed by metagenomics and culture.</title>
        <authorList>
            <person name="Gilroy R."/>
            <person name="Ravi A."/>
            <person name="Getino M."/>
            <person name="Pursley I."/>
            <person name="Horton D.L."/>
            <person name="Alikhan N.F."/>
            <person name="Baker D."/>
            <person name="Gharbi K."/>
            <person name="Hall N."/>
            <person name="Watson M."/>
            <person name="Adriaenssens E.M."/>
            <person name="Foster-Nyarko E."/>
            <person name="Jarju S."/>
            <person name="Secka A."/>
            <person name="Antonio M."/>
            <person name="Oren A."/>
            <person name="Chaudhuri R.R."/>
            <person name="La Ragione R."/>
            <person name="Hildebrand F."/>
            <person name="Pallen M.J."/>
        </authorList>
    </citation>
    <scope>NUCLEOTIDE SEQUENCE</scope>
    <source>
        <strain evidence="9">F6-6636</strain>
    </source>
</reference>
<sequence>MKIAIYHNNNEQTLAVTKQLTTLLKQHHLVIDNDHPDLVITVGGDGTLLGAFHHYEHCVDQISFVGIHTGHLGFYTDWRGYEVATLVDKIATMQPQLVAYPLLKGVITYADGSPNDEFLALNESSLKRLSETLRIDVYISGEFFESFRGDGLCVSTPTGSTAYNKSVGGAVLHPKLETLQMAEVASINNLVYRTLSAPIVIAPDDWIDLRPEVADDYVITVDEFANNNRPLQQIHYEIAKERIHFARYRTHRFWDRVEGAFIGSKEHNNEI</sequence>
<proteinExistence type="inferred from homology"/>
<keyword evidence="1 8" id="KW-0808">Transferase</keyword>
<reference evidence="9" key="2">
    <citation type="submission" date="2021-04" db="EMBL/GenBank/DDBJ databases">
        <authorList>
            <person name="Gilroy R."/>
        </authorList>
    </citation>
    <scope>NUCLEOTIDE SEQUENCE</scope>
    <source>
        <strain evidence="9">F6-6636</strain>
    </source>
</reference>
<dbReference type="PANTHER" id="PTHR20275:SF0">
    <property type="entry name" value="NAD KINASE"/>
    <property type="match status" value="1"/>
</dbReference>
<protein>
    <recommendedName>
        <fullName evidence="8">NAD kinase</fullName>
        <ecNumber evidence="8">2.7.1.23</ecNumber>
    </recommendedName>
    <alternativeName>
        <fullName evidence="8">ATP-dependent NAD kinase</fullName>
    </alternativeName>
</protein>
<dbReference type="Gene3D" id="2.60.200.30">
    <property type="entry name" value="Probable inorganic polyphosphate/atp-NAD kinase, domain 2"/>
    <property type="match status" value="1"/>
</dbReference>
<comment type="caution">
    <text evidence="8">Lacks conserved residue(s) required for the propagation of feature annotation.</text>
</comment>
<dbReference type="GO" id="GO:0003951">
    <property type="term" value="F:NAD+ kinase activity"/>
    <property type="evidence" value="ECO:0007669"/>
    <property type="project" value="UniProtKB-UniRule"/>
</dbReference>
<keyword evidence="3 8" id="KW-0418">Kinase</keyword>
<dbReference type="Proteomes" id="UP000777303">
    <property type="component" value="Unassembled WGS sequence"/>
</dbReference>
<keyword evidence="6 8" id="KW-0520">NAD</keyword>
<keyword evidence="5 8" id="KW-0521">NADP</keyword>
<dbReference type="GO" id="GO:0051287">
    <property type="term" value="F:NAD binding"/>
    <property type="evidence" value="ECO:0007669"/>
    <property type="project" value="UniProtKB-ARBA"/>
</dbReference>
<dbReference type="EC" id="2.7.1.23" evidence="8"/>
<dbReference type="GO" id="GO:0006741">
    <property type="term" value="P:NADP+ biosynthetic process"/>
    <property type="evidence" value="ECO:0007669"/>
    <property type="project" value="UniProtKB-UniRule"/>
</dbReference>
<feature type="binding site" evidence="8">
    <location>
        <begin position="161"/>
        <end position="166"/>
    </location>
    <ligand>
        <name>NAD(+)</name>
        <dbReference type="ChEBI" id="CHEBI:57540"/>
    </ligand>
</feature>
<evidence type="ECO:0000256" key="2">
    <source>
        <dbReference type="ARBA" id="ARBA00022741"/>
    </source>
</evidence>
<dbReference type="NCBIfam" id="NF003424">
    <property type="entry name" value="PRK04885.1"/>
    <property type="match status" value="1"/>
</dbReference>
<dbReference type="GO" id="GO:0019674">
    <property type="term" value="P:NAD+ metabolic process"/>
    <property type="evidence" value="ECO:0007669"/>
    <property type="project" value="InterPro"/>
</dbReference>
<dbReference type="SUPFAM" id="SSF111331">
    <property type="entry name" value="NAD kinase/diacylglycerol kinase-like"/>
    <property type="match status" value="1"/>
</dbReference>
<organism evidence="9 10">
    <name type="scientific">Candidatus Paralactobacillus gallistercoris</name>
    <dbReference type="NCBI Taxonomy" id="2838724"/>
    <lineage>
        <taxon>Bacteria</taxon>
        <taxon>Bacillati</taxon>
        <taxon>Bacillota</taxon>
        <taxon>Bacilli</taxon>
        <taxon>Lactobacillales</taxon>
        <taxon>Lactobacillaceae</taxon>
        <taxon>Lactobacillus</taxon>
    </lineage>
</organism>
<evidence type="ECO:0000256" key="5">
    <source>
        <dbReference type="ARBA" id="ARBA00022857"/>
    </source>
</evidence>
<dbReference type="Pfam" id="PF01513">
    <property type="entry name" value="NAD_kinase"/>
    <property type="match status" value="1"/>
</dbReference>
<dbReference type="InterPro" id="IPR016064">
    <property type="entry name" value="NAD/diacylglycerol_kinase_sf"/>
</dbReference>